<evidence type="ECO:0000256" key="1">
    <source>
        <dbReference type="ARBA" id="ARBA00022857"/>
    </source>
</evidence>
<dbReference type="Proteomes" id="UP000798602">
    <property type="component" value="Unassembled WGS sequence"/>
</dbReference>
<dbReference type="InterPro" id="IPR005106">
    <property type="entry name" value="Asp/hSer_DH_NAD-bd"/>
</dbReference>
<name>A0ABW9Z905_9FLAO</name>
<dbReference type="InterPro" id="IPR036291">
    <property type="entry name" value="NAD(P)-bd_dom_sf"/>
</dbReference>
<keyword evidence="4" id="KW-1185">Reference proteome</keyword>
<feature type="domain" description="Aspartate/homoserine dehydrogenase NAD-binding" evidence="2">
    <location>
        <begin position="14"/>
        <end position="135"/>
    </location>
</feature>
<evidence type="ECO:0000313" key="4">
    <source>
        <dbReference type="Proteomes" id="UP000798602"/>
    </source>
</evidence>
<organism evidence="3 4">
    <name type="scientific">Flavobacterium ichthyis</name>
    <dbReference type="NCBI Taxonomy" id="2698827"/>
    <lineage>
        <taxon>Bacteria</taxon>
        <taxon>Pseudomonadati</taxon>
        <taxon>Bacteroidota</taxon>
        <taxon>Flavobacteriia</taxon>
        <taxon>Flavobacteriales</taxon>
        <taxon>Flavobacteriaceae</taxon>
        <taxon>Flavobacterium</taxon>
    </lineage>
</organism>
<sequence length="168" mass="18905">MNTTINIIVFGLENIGSSLVSQLISQQKIWETQLDITLKIPVITSDQIVFLENNQKPNNWDANFADFGSPFDFAKLATFLLQKSLTNTIIIDTTNSTEILYYYPDFLQQNVCIISTNKIAKVPPPEISFLLKIAQKEIIFVEPNLNATQEITTQILKIAQQSKILLAG</sequence>
<protein>
    <recommendedName>
        <fullName evidence="2">Aspartate/homoserine dehydrogenase NAD-binding domain-containing protein</fullName>
    </recommendedName>
</protein>
<dbReference type="InterPro" id="IPR011147">
    <property type="entry name" value="Bifunc_Aspkin/hSer_DH"/>
</dbReference>
<dbReference type="RefSeq" id="WP_166535663.1">
    <property type="nucleotide sequence ID" value="NZ_JAABLM010000001.1"/>
</dbReference>
<reference evidence="4" key="1">
    <citation type="submission" date="2020-01" db="EMBL/GenBank/DDBJ databases">
        <title>Sphingomonas sp. strain CSW-10.</title>
        <authorList>
            <person name="Chen W.-M."/>
        </authorList>
    </citation>
    <scope>NUCLEOTIDE SEQUENCE [LARGE SCALE GENOMIC DNA]</scope>
    <source>
        <strain evidence="4">NST-5</strain>
    </source>
</reference>
<evidence type="ECO:0000259" key="2">
    <source>
        <dbReference type="Pfam" id="PF03447"/>
    </source>
</evidence>
<dbReference type="EMBL" id="JAABLM010000001">
    <property type="protein sequence ID" value="NBL63837.1"/>
    <property type="molecule type" value="Genomic_DNA"/>
</dbReference>
<keyword evidence="1" id="KW-0521">NADP</keyword>
<proteinExistence type="predicted"/>
<dbReference type="SUPFAM" id="SSF51735">
    <property type="entry name" value="NAD(P)-binding Rossmann-fold domains"/>
    <property type="match status" value="1"/>
</dbReference>
<dbReference type="PANTHER" id="PTHR43070">
    <property type="match status" value="1"/>
</dbReference>
<dbReference type="Gene3D" id="3.40.50.720">
    <property type="entry name" value="NAD(P)-binding Rossmann-like Domain"/>
    <property type="match status" value="1"/>
</dbReference>
<evidence type="ECO:0000313" key="3">
    <source>
        <dbReference type="EMBL" id="NBL63837.1"/>
    </source>
</evidence>
<dbReference type="PANTHER" id="PTHR43070:SF3">
    <property type="entry name" value="HOMOSERINE DEHYDROGENASE"/>
    <property type="match status" value="1"/>
</dbReference>
<comment type="caution">
    <text evidence="3">The sequence shown here is derived from an EMBL/GenBank/DDBJ whole genome shotgun (WGS) entry which is preliminary data.</text>
</comment>
<dbReference type="Pfam" id="PF03447">
    <property type="entry name" value="NAD_binding_3"/>
    <property type="match status" value="1"/>
</dbReference>
<gene>
    <name evidence="3" type="ORF">GV828_01340</name>
</gene>
<accession>A0ABW9Z905</accession>